<gene>
    <name evidence="2" type="ORF">Fuma_04259</name>
</gene>
<name>A0A1P8WKN7_9PLAN</name>
<keyword evidence="3" id="KW-1185">Reference proteome</keyword>
<feature type="region of interest" description="Disordered" evidence="1">
    <location>
        <begin position="1"/>
        <end position="20"/>
    </location>
</feature>
<dbReference type="AlphaFoldDB" id="A0A1P8WKN7"/>
<dbReference type="Proteomes" id="UP000187735">
    <property type="component" value="Chromosome"/>
</dbReference>
<organism evidence="2 3">
    <name type="scientific">Fuerstiella marisgermanici</name>
    <dbReference type="NCBI Taxonomy" id="1891926"/>
    <lineage>
        <taxon>Bacteria</taxon>
        <taxon>Pseudomonadati</taxon>
        <taxon>Planctomycetota</taxon>
        <taxon>Planctomycetia</taxon>
        <taxon>Planctomycetales</taxon>
        <taxon>Planctomycetaceae</taxon>
        <taxon>Fuerstiella</taxon>
    </lineage>
</organism>
<reference evidence="2 3" key="1">
    <citation type="journal article" date="2016" name="Front. Microbiol.">
        <title>Fuerstia marisgermanicae gen. nov., sp. nov., an Unusual Member of the Phylum Planctomycetes from the German Wadden Sea.</title>
        <authorList>
            <person name="Kohn T."/>
            <person name="Heuer A."/>
            <person name="Jogler M."/>
            <person name="Vollmers J."/>
            <person name="Boedeker C."/>
            <person name="Bunk B."/>
            <person name="Rast P."/>
            <person name="Borchert D."/>
            <person name="Glockner I."/>
            <person name="Freese H.M."/>
            <person name="Klenk H.P."/>
            <person name="Overmann J."/>
            <person name="Kaster A.K."/>
            <person name="Rohde M."/>
            <person name="Wiegand S."/>
            <person name="Jogler C."/>
        </authorList>
    </citation>
    <scope>NUCLEOTIDE SEQUENCE [LARGE SCALE GENOMIC DNA]</scope>
    <source>
        <strain evidence="2 3">NH11</strain>
    </source>
</reference>
<proteinExistence type="predicted"/>
<sequence>MPKKPRKGHSSSGGIPRRRKALKHEVFQTVWREILRILTFQNTVTADDVHRYLEIPPEGMCQIAHAFRGLQAAGEIILVEIVRTDRPGQNGNRIGVWKRAESARVANPRPPIKRLFKAND</sequence>
<dbReference type="STRING" id="1891926.Fuma_04259"/>
<dbReference type="KEGG" id="fmr:Fuma_04259"/>
<protein>
    <submittedName>
        <fullName evidence="2">Uncharacterized protein</fullName>
    </submittedName>
</protein>
<accession>A0A1P8WKN7</accession>
<evidence type="ECO:0000313" key="3">
    <source>
        <dbReference type="Proteomes" id="UP000187735"/>
    </source>
</evidence>
<dbReference type="EMBL" id="CP017641">
    <property type="protein sequence ID" value="APZ94626.1"/>
    <property type="molecule type" value="Genomic_DNA"/>
</dbReference>
<evidence type="ECO:0000313" key="2">
    <source>
        <dbReference type="EMBL" id="APZ94626.1"/>
    </source>
</evidence>
<evidence type="ECO:0000256" key="1">
    <source>
        <dbReference type="SAM" id="MobiDB-lite"/>
    </source>
</evidence>